<feature type="signal peptide" evidence="8">
    <location>
        <begin position="1"/>
        <end position="20"/>
    </location>
</feature>
<feature type="binding site" evidence="6">
    <location>
        <begin position="226"/>
        <end position="229"/>
    </location>
    <ligand>
        <name>substrate</name>
    </ligand>
</feature>
<evidence type="ECO:0000256" key="6">
    <source>
        <dbReference type="PIRSR" id="PIRSR600246-2"/>
    </source>
</evidence>
<keyword evidence="1" id="KW-0645">Protease</keyword>
<dbReference type="OrthoDB" id="9780217at2"/>
<sequence length="333" mass="35441">MKFLLFFTLIFFGMNSHLLAKDSPIAIAIHGGAGTILKKNLTPEIEAQYHAKLEESLRAGYQILESGGSSIDAIQATIIVLENSPLFNAGKGAVFTHHKTNELDASIMEGKTLNAGAISGVTRVKNPILLAAKVMTESKHVMLSGEGAETFAKQQQLEFVAPEYFHTPRRLKQIDNLLTKEKNARIEAPTNPNFKYGTVGAVALDKHGNLAAGTSTGGMTNKKFGRIGDSPIIGAGTYADNKACAISATGHGEYFIRAAVAHDICARVLYQGVSLQAAADAVIFDKLKNMGGDGGIVGMSPQGDPVFSFNTPGMYRGYIDKSGSVFTGIYGPK</sequence>
<dbReference type="GO" id="GO:0006508">
    <property type="term" value="P:proteolysis"/>
    <property type="evidence" value="ECO:0007669"/>
    <property type="project" value="UniProtKB-KW"/>
</dbReference>
<dbReference type="SUPFAM" id="SSF56235">
    <property type="entry name" value="N-terminal nucleophile aminohydrolases (Ntn hydrolases)"/>
    <property type="match status" value="1"/>
</dbReference>
<dbReference type="FunFam" id="3.60.20.30:FF:000001">
    <property type="entry name" value="Isoaspartyl peptidase/L-asparaginase"/>
    <property type="match status" value="1"/>
</dbReference>
<evidence type="ECO:0000256" key="7">
    <source>
        <dbReference type="PIRSR" id="PIRSR600246-3"/>
    </source>
</evidence>
<organism evidence="9 10">
    <name type="scientific">Aliikangiella marina</name>
    <dbReference type="NCBI Taxonomy" id="1712262"/>
    <lineage>
        <taxon>Bacteria</taxon>
        <taxon>Pseudomonadati</taxon>
        <taxon>Pseudomonadota</taxon>
        <taxon>Gammaproteobacteria</taxon>
        <taxon>Oceanospirillales</taxon>
        <taxon>Pleioneaceae</taxon>
        <taxon>Aliikangiella</taxon>
    </lineage>
</organism>
<name>A0A545TDK2_9GAMM</name>
<evidence type="ECO:0000256" key="2">
    <source>
        <dbReference type="ARBA" id="ARBA00022801"/>
    </source>
</evidence>
<evidence type="ECO:0000256" key="8">
    <source>
        <dbReference type="SAM" id="SignalP"/>
    </source>
</evidence>
<dbReference type="InterPro" id="IPR000246">
    <property type="entry name" value="Peptidase_T2"/>
</dbReference>
<dbReference type="PANTHER" id="PTHR10188:SF6">
    <property type="entry name" value="N(4)-(BETA-N-ACETYLGLUCOSAMINYL)-L-ASPARAGINASE"/>
    <property type="match status" value="1"/>
</dbReference>
<dbReference type="PANTHER" id="PTHR10188">
    <property type="entry name" value="L-ASPARAGINASE"/>
    <property type="match status" value="1"/>
</dbReference>
<keyword evidence="10" id="KW-1185">Reference proteome</keyword>
<evidence type="ECO:0000256" key="3">
    <source>
        <dbReference type="ARBA" id="ARBA00022813"/>
    </source>
</evidence>
<feature type="binding site" evidence="6">
    <location>
        <begin position="249"/>
        <end position="252"/>
    </location>
    <ligand>
        <name>substrate</name>
    </ligand>
</feature>
<evidence type="ECO:0000313" key="9">
    <source>
        <dbReference type="EMBL" id="TQV75246.1"/>
    </source>
</evidence>
<feature type="chain" id="PRO_5021913668" description="Isoaspartyl peptidase" evidence="8">
    <location>
        <begin position="21"/>
        <end position="333"/>
    </location>
</feature>
<dbReference type="EMBL" id="VIKR01000002">
    <property type="protein sequence ID" value="TQV75246.1"/>
    <property type="molecule type" value="Genomic_DNA"/>
</dbReference>
<gene>
    <name evidence="9" type="ORF">FLL45_09935</name>
</gene>
<dbReference type="Proteomes" id="UP000317839">
    <property type="component" value="Unassembled WGS sequence"/>
</dbReference>
<evidence type="ECO:0000256" key="4">
    <source>
        <dbReference type="ARBA" id="ARBA00069124"/>
    </source>
</evidence>
<dbReference type="InterPro" id="IPR029055">
    <property type="entry name" value="Ntn_hydrolases_N"/>
</dbReference>
<dbReference type="AlphaFoldDB" id="A0A545TDK2"/>
<feature type="active site" description="Nucleophile" evidence="5">
    <location>
        <position position="198"/>
    </location>
</feature>
<evidence type="ECO:0000256" key="5">
    <source>
        <dbReference type="PIRSR" id="PIRSR600246-1"/>
    </source>
</evidence>
<accession>A0A545TDK2</accession>
<keyword evidence="2" id="KW-0378">Hydrolase</keyword>
<dbReference type="Pfam" id="PF01112">
    <property type="entry name" value="Asparaginase_2"/>
    <property type="match status" value="1"/>
</dbReference>
<evidence type="ECO:0000256" key="1">
    <source>
        <dbReference type="ARBA" id="ARBA00022670"/>
    </source>
</evidence>
<comment type="caution">
    <text evidence="9">The sequence shown here is derived from an EMBL/GenBank/DDBJ whole genome shotgun (WGS) entry which is preliminary data.</text>
</comment>
<dbReference type="RefSeq" id="WP_142941862.1">
    <property type="nucleotide sequence ID" value="NZ_VIKR01000002.1"/>
</dbReference>
<evidence type="ECO:0000313" key="10">
    <source>
        <dbReference type="Proteomes" id="UP000317839"/>
    </source>
</evidence>
<keyword evidence="3" id="KW-0068">Autocatalytic cleavage</keyword>
<dbReference type="Gene3D" id="3.60.20.30">
    <property type="entry name" value="(Glycosyl)asparaginase"/>
    <property type="match status" value="1"/>
</dbReference>
<reference evidence="9 10" key="1">
    <citation type="submission" date="2019-06" db="EMBL/GenBank/DDBJ databases">
        <title>Draft genome of Aliikangiella marina GYP-15.</title>
        <authorList>
            <person name="Wang G."/>
        </authorList>
    </citation>
    <scope>NUCLEOTIDE SEQUENCE [LARGE SCALE GENOMIC DNA]</scope>
    <source>
        <strain evidence="9 10">GYP-15</strain>
    </source>
</reference>
<dbReference type="GO" id="GO:0008233">
    <property type="term" value="F:peptidase activity"/>
    <property type="evidence" value="ECO:0007669"/>
    <property type="project" value="UniProtKB-KW"/>
</dbReference>
<proteinExistence type="predicted"/>
<feature type="site" description="Cleavage; by autolysis" evidence="7">
    <location>
        <begin position="197"/>
        <end position="198"/>
    </location>
</feature>
<protein>
    <recommendedName>
        <fullName evidence="4">Isoaspartyl peptidase</fullName>
    </recommendedName>
</protein>
<dbReference type="GO" id="GO:0016811">
    <property type="term" value="F:hydrolase activity, acting on carbon-nitrogen (but not peptide) bonds, in linear amides"/>
    <property type="evidence" value="ECO:0007669"/>
    <property type="project" value="UniProtKB-ARBA"/>
</dbReference>
<dbReference type="CDD" id="cd04701">
    <property type="entry name" value="Asparaginase_2"/>
    <property type="match status" value="1"/>
</dbReference>
<keyword evidence="8" id="KW-0732">Signal</keyword>